<dbReference type="InterPro" id="IPR007110">
    <property type="entry name" value="Ig-like_dom"/>
</dbReference>
<dbReference type="GO" id="GO:0019814">
    <property type="term" value="C:immunoglobulin complex"/>
    <property type="evidence" value="ECO:0007669"/>
    <property type="project" value="UniProtKB-KW"/>
</dbReference>
<keyword evidence="4" id="KW-0732">Signal</keyword>
<sequence>MKLETIKVLTLFCLFSDVQSDIVLTQSSSQVKKPGESVTLSCQGSGQDKNGKTITVYNMNWIRQAPGKGLEWLAYINSDGATTNYIESIKGRFTFSRDNSKSTLYLQMSSLKTEDTAVYYCVTCTVSTEVWISILISNKFSFLNLLQFCTYSPSISGVRCEVVLTQTGSELKRPGESLTLSCKVSGFTFSSSYYLNWIRQPPGKGLEWLTIIRGDNGYTNYNDAIKGRFSVSIDSSSSVTKLQMNSLRSEDTAVYYCANSTQLV</sequence>
<dbReference type="InterPro" id="IPR036179">
    <property type="entry name" value="Ig-like_dom_sf"/>
</dbReference>
<feature type="chain" id="PRO_5035258847" evidence="4">
    <location>
        <begin position="21"/>
        <end position="264"/>
    </location>
</feature>
<evidence type="ECO:0000313" key="6">
    <source>
        <dbReference type="EMBL" id="MBN3312751.1"/>
    </source>
</evidence>
<feature type="non-terminal residue" evidence="6">
    <location>
        <position position="1"/>
    </location>
</feature>
<dbReference type="Proteomes" id="UP000736164">
    <property type="component" value="Unassembled WGS sequence"/>
</dbReference>
<dbReference type="Pfam" id="PF07686">
    <property type="entry name" value="V-set"/>
    <property type="match status" value="2"/>
</dbReference>
<dbReference type="InterPro" id="IPR003599">
    <property type="entry name" value="Ig_sub"/>
</dbReference>
<evidence type="ECO:0000259" key="5">
    <source>
        <dbReference type="PROSITE" id="PS50835"/>
    </source>
</evidence>
<dbReference type="GO" id="GO:0002250">
    <property type="term" value="P:adaptive immune response"/>
    <property type="evidence" value="ECO:0007669"/>
    <property type="project" value="UniProtKB-KW"/>
</dbReference>
<keyword evidence="7" id="KW-1185">Reference proteome</keyword>
<evidence type="ECO:0000256" key="4">
    <source>
        <dbReference type="SAM" id="SignalP"/>
    </source>
</evidence>
<evidence type="ECO:0000256" key="2">
    <source>
        <dbReference type="ARBA" id="ARBA00023130"/>
    </source>
</evidence>
<keyword evidence="3" id="KW-1280">Immunoglobulin</keyword>
<dbReference type="FunFam" id="2.60.40.10:FF:001878">
    <property type="entry name" value="Immunoglobulin heavy variable 1-4"/>
    <property type="match status" value="2"/>
</dbReference>
<dbReference type="InterPro" id="IPR013106">
    <property type="entry name" value="Ig_V-set"/>
</dbReference>
<feature type="non-terminal residue" evidence="6">
    <location>
        <position position="264"/>
    </location>
</feature>
<dbReference type="EMBL" id="JAAWVO010008300">
    <property type="protein sequence ID" value="MBN3312751.1"/>
    <property type="molecule type" value="Genomic_DNA"/>
</dbReference>
<dbReference type="Gene3D" id="2.60.40.10">
    <property type="entry name" value="Immunoglobulins"/>
    <property type="match status" value="2"/>
</dbReference>
<dbReference type="PANTHER" id="PTHR23266">
    <property type="entry name" value="IMMUNOGLOBULIN HEAVY CHAIN"/>
    <property type="match status" value="1"/>
</dbReference>
<keyword evidence="2" id="KW-1064">Adaptive immunity</keyword>
<dbReference type="PROSITE" id="PS50835">
    <property type="entry name" value="IG_LIKE"/>
    <property type="match status" value="2"/>
</dbReference>
<evidence type="ECO:0000313" key="7">
    <source>
        <dbReference type="Proteomes" id="UP000736164"/>
    </source>
</evidence>
<organism evidence="6 7">
    <name type="scientific">Atractosteus spatula</name>
    <name type="common">Alligator gar</name>
    <name type="synonym">Lepisosteus spatula</name>
    <dbReference type="NCBI Taxonomy" id="7917"/>
    <lineage>
        <taxon>Eukaryota</taxon>
        <taxon>Metazoa</taxon>
        <taxon>Chordata</taxon>
        <taxon>Craniata</taxon>
        <taxon>Vertebrata</taxon>
        <taxon>Euteleostomi</taxon>
        <taxon>Actinopterygii</taxon>
        <taxon>Neopterygii</taxon>
        <taxon>Holostei</taxon>
        <taxon>Semionotiformes</taxon>
        <taxon>Lepisosteidae</taxon>
        <taxon>Atractosteus</taxon>
    </lineage>
</organism>
<proteinExistence type="predicted"/>
<dbReference type="SMART" id="SM00409">
    <property type="entry name" value="IG"/>
    <property type="match status" value="2"/>
</dbReference>
<dbReference type="GO" id="GO:0005576">
    <property type="term" value="C:extracellular region"/>
    <property type="evidence" value="ECO:0007669"/>
    <property type="project" value="UniProtKB-ARBA"/>
</dbReference>
<protein>
    <submittedName>
        <fullName evidence="6">HV323 protein</fullName>
    </submittedName>
</protein>
<dbReference type="SMART" id="SM00408">
    <property type="entry name" value="IGc2"/>
    <property type="match status" value="2"/>
</dbReference>
<reference evidence="6" key="1">
    <citation type="journal article" date="2021" name="Cell">
        <title>Tracing the genetic footprints of vertebrate landing in non-teleost ray-finned fishes.</title>
        <authorList>
            <person name="Bi X."/>
            <person name="Wang K."/>
            <person name="Yang L."/>
            <person name="Pan H."/>
            <person name="Jiang H."/>
            <person name="Wei Q."/>
            <person name="Fang M."/>
            <person name="Yu H."/>
            <person name="Zhu C."/>
            <person name="Cai Y."/>
            <person name="He Y."/>
            <person name="Gan X."/>
            <person name="Zeng H."/>
            <person name="Yu D."/>
            <person name="Zhu Y."/>
            <person name="Jiang H."/>
            <person name="Qiu Q."/>
            <person name="Yang H."/>
            <person name="Zhang Y.E."/>
            <person name="Wang W."/>
            <person name="Zhu M."/>
            <person name="He S."/>
            <person name="Zhang G."/>
        </authorList>
    </citation>
    <scope>NUCLEOTIDE SEQUENCE</scope>
    <source>
        <strain evidence="6">Allg_001</strain>
    </source>
</reference>
<feature type="domain" description="Ig-like" evidence="5">
    <location>
        <begin position="153"/>
        <end position="264"/>
    </location>
</feature>
<dbReference type="SMART" id="SM00406">
    <property type="entry name" value="IGv"/>
    <property type="match status" value="2"/>
</dbReference>
<evidence type="ECO:0000256" key="1">
    <source>
        <dbReference type="ARBA" id="ARBA00022859"/>
    </source>
</evidence>
<feature type="domain" description="Ig-like" evidence="5">
    <location>
        <begin position="20"/>
        <end position="133"/>
    </location>
</feature>
<accession>A0A8J7NKE0</accession>
<dbReference type="InterPro" id="IPR050199">
    <property type="entry name" value="IgHV"/>
</dbReference>
<feature type="signal peptide" evidence="4">
    <location>
        <begin position="1"/>
        <end position="20"/>
    </location>
</feature>
<name>A0A8J7NKE0_ATRSP</name>
<dbReference type="InterPro" id="IPR003598">
    <property type="entry name" value="Ig_sub2"/>
</dbReference>
<dbReference type="SUPFAM" id="SSF48726">
    <property type="entry name" value="Immunoglobulin"/>
    <property type="match status" value="2"/>
</dbReference>
<keyword evidence="1" id="KW-0391">Immunity</keyword>
<gene>
    <name evidence="6" type="primary">Ighv323_35</name>
    <name evidence="6" type="ORF">GTO95_0007591</name>
</gene>
<comment type="caution">
    <text evidence="6">The sequence shown here is derived from an EMBL/GenBank/DDBJ whole genome shotgun (WGS) entry which is preliminary data.</text>
</comment>
<dbReference type="AlphaFoldDB" id="A0A8J7NKE0"/>
<evidence type="ECO:0000256" key="3">
    <source>
        <dbReference type="ARBA" id="ARBA00043265"/>
    </source>
</evidence>
<dbReference type="InterPro" id="IPR013783">
    <property type="entry name" value="Ig-like_fold"/>
</dbReference>